<evidence type="ECO:0000256" key="5">
    <source>
        <dbReference type="ARBA" id="ARBA00022748"/>
    </source>
</evidence>
<reference evidence="9 10" key="1">
    <citation type="submission" date="2020-09" db="EMBL/GenBank/DDBJ databases">
        <title>Sphingomonas sp., a new species isolated from pork steak.</title>
        <authorList>
            <person name="Heidler von Heilborn D."/>
        </authorList>
    </citation>
    <scope>NUCLEOTIDE SEQUENCE [LARGE SCALE GENOMIC DNA]</scope>
    <source>
        <strain evidence="10">S8-3T</strain>
    </source>
</reference>
<keyword evidence="5" id="KW-0201">Cytochrome c-type biogenesis</keyword>
<dbReference type="InterPro" id="IPR038297">
    <property type="entry name" value="CcmH/CycL/NrfF/Ccl2_sf"/>
</dbReference>
<keyword evidence="6 7" id="KW-0408">Iron</keyword>
<feature type="domain" description="CcmH/CycL/Ccl2/NrfF N-terminal" evidence="8">
    <location>
        <begin position="55"/>
        <end position="164"/>
    </location>
</feature>
<dbReference type="InterPro" id="IPR005616">
    <property type="entry name" value="CcmH/CycL/Ccl2/NrfF_N"/>
</dbReference>
<comment type="function">
    <text evidence="7">Possible subunit of a heme lyase.</text>
</comment>
<evidence type="ECO:0000313" key="10">
    <source>
        <dbReference type="Proteomes" id="UP000516148"/>
    </source>
</evidence>
<dbReference type="GO" id="GO:0005886">
    <property type="term" value="C:plasma membrane"/>
    <property type="evidence" value="ECO:0007669"/>
    <property type="project" value="TreeGrafter"/>
</dbReference>
<feature type="transmembrane region" description="Helical" evidence="7">
    <location>
        <begin position="134"/>
        <end position="156"/>
    </location>
</feature>
<dbReference type="GO" id="GO:0046872">
    <property type="term" value="F:metal ion binding"/>
    <property type="evidence" value="ECO:0007669"/>
    <property type="project" value="UniProtKB-KW"/>
</dbReference>
<keyword evidence="2 7" id="KW-0349">Heme</keyword>
<dbReference type="CDD" id="cd16378">
    <property type="entry name" value="CcmH_N"/>
    <property type="match status" value="1"/>
</dbReference>
<organism evidence="9 10">
    <name type="scientific">Sphingomonas alpina</name>
    <dbReference type="NCBI Taxonomy" id="653931"/>
    <lineage>
        <taxon>Bacteria</taxon>
        <taxon>Pseudomonadati</taxon>
        <taxon>Pseudomonadota</taxon>
        <taxon>Alphaproteobacteria</taxon>
        <taxon>Sphingomonadales</taxon>
        <taxon>Sphingomonadaceae</taxon>
        <taxon>Sphingomonas</taxon>
    </lineage>
</organism>
<evidence type="ECO:0000256" key="7">
    <source>
        <dbReference type="RuleBase" id="RU364112"/>
    </source>
</evidence>
<evidence type="ECO:0000256" key="1">
    <source>
        <dbReference type="ARBA" id="ARBA00010342"/>
    </source>
</evidence>
<name>A0A7H0LMP3_9SPHN</name>
<accession>A0A7H0LMP3</accession>
<protein>
    <recommendedName>
        <fullName evidence="7">Cytochrome c-type biogenesis protein</fullName>
    </recommendedName>
</protein>
<feature type="chain" id="PRO_5029038057" description="Cytochrome c-type biogenesis protein" evidence="7">
    <location>
        <begin position="49"/>
        <end position="165"/>
    </location>
</feature>
<keyword evidence="10" id="KW-1185">Reference proteome</keyword>
<dbReference type="KEGG" id="spap:H3Z74_07175"/>
<dbReference type="InterPro" id="IPR051263">
    <property type="entry name" value="C-type_cytochrome_biogenesis"/>
</dbReference>
<dbReference type="Pfam" id="PF03918">
    <property type="entry name" value="CcmH"/>
    <property type="match status" value="1"/>
</dbReference>
<keyword evidence="4 7" id="KW-0732">Signal</keyword>
<keyword evidence="7" id="KW-0472">Membrane</keyword>
<dbReference type="AlphaFoldDB" id="A0A7H0LMP3"/>
<sequence length="165" mass="17913">MSDVTTRSAQPRPFPNWAPAFAGEAFIKKIWVTIFAVLALLAAPPAHADSALPPASLANTQLKDPAKEAQARALMATLRCLVCQGQAISDSDADMAGDMRSLVRRRIAAGESPEQVRKWLIARYGDYVTYDPPLSAVTAPLWLMPLVLLAIGGWLARGSFKRRRG</sequence>
<feature type="signal peptide" evidence="7">
    <location>
        <begin position="1"/>
        <end position="48"/>
    </location>
</feature>
<dbReference type="Proteomes" id="UP000516148">
    <property type="component" value="Chromosome"/>
</dbReference>
<keyword evidence="7" id="KW-0812">Transmembrane</keyword>
<dbReference type="PANTHER" id="PTHR47870">
    <property type="entry name" value="CYTOCHROME C-TYPE BIOGENESIS PROTEIN CCMH"/>
    <property type="match status" value="1"/>
</dbReference>
<evidence type="ECO:0000313" key="9">
    <source>
        <dbReference type="EMBL" id="QNQ10946.1"/>
    </source>
</evidence>
<comment type="similarity">
    <text evidence="1 7">Belongs to the CcmH/CycL/Ccl2/NrfF family.</text>
</comment>
<evidence type="ECO:0000256" key="4">
    <source>
        <dbReference type="ARBA" id="ARBA00022729"/>
    </source>
</evidence>
<dbReference type="EMBL" id="CP061038">
    <property type="protein sequence ID" value="QNQ10946.1"/>
    <property type="molecule type" value="Genomic_DNA"/>
</dbReference>
<keyword evidence="3 7" id="KW-0479">Metal-binding</keyword>
<dbReference type="PANTHER" id="PTHR47870:SF1">
    <property type="entry name" value="CYTOCHROME C-TYPE BIOGENESIS PROTEIN CCMH"/>
    <property type="match status" value="1"/>
</dbReference>
<evidence type="ECO:0000259" key="8">
    <source>
        <dbReference type="Pfam" id="PF03918"/>
    </source>
</evidence>
<evidence type="ECO:0000256" key="3">
    <source>
        <dbReference type="ARBA" id="ARBA00022723"/>
    </source>
</evidence>
<proteinExistence type="inferred from homology"/>
<dbReference type="Gene3D" id="1.10.8.640">
    <property type="entry name" value="Cytochrome C biogenesis protein"/>
    <property type="match status" value="1"/>
</dbReference>
<dbReference type="GO" id="GO:0017004">
    <property type="term" value="P:cytochrome complex assembly"/>
    <property type="evidence" value="ECO:0007669"/>
    <property type="project" value="UniProtKB-KW"/>
</dbReference>
<evidence type="ECO:0000256" key="6">
    <source>
        <dbReference type="ARBA" id="ARBA00023004"/>
    </source>
</evidence>
<gene>
    <name evidence="9" type="ORF">H3Z74_07175</name>
</gene>
<keyword evidence="7" id="KW-1133">Transmembrane helix</keyword>
<evidence type="ECO:0000256" key="2">
    <source>
        <dbReference type="ARBA" id="ARBA00022617"/>
    </source>
</evidence>